<dbReference type="InterPro" id="IPR021486">
    <property type="entry name" value="DUF3139"/>
</dbReference>
<dbReference type="Pfam" id="PF11337">
    <property type="entry name" value="DUF3139"/>
    <property type="match status" value="1"/>
</dbReference>
<dbReference type="RefSeq" id="WP_144547020.1">
    <property type="nucleotide sequence ID" value="NZ_CBCSDC010000082.1"/>
</dbReference>
<name>A0A562J1A3_9BACI</name>
<dbReference type="EMBL" id="VLKI01000046">
    <property type="protein sequence ID" value="TWH76966.1"/>
    <property type="molecule type" value="Genomic_DNA"/>
</dbReference>
<dbReference type="Proteomes" id="UP000318667">
    <property type="component" value="Unassembled WGS sequence"/>
</dbReference>
<keyword evidence="2" id="KW-1185">Reference proteome</keyword>
<gene>
    <name evidence="1" type="ORF">IQ19_05678</name>
</gene>
<accession>A0A562J1A3</accession>
<dbReference type="OrthoDB" id="2973492at2"/>
<evidence type="ECO:0000313" key="2">
    <source>
        <dbReference type="Proteomes" id="UP000318667"/>
    </source>
</evidence>
<dbReference type="GeneID" id="65406717"/>
<sequence length="127" mass="15386">MKRFLIIIFSFCLIILAWVGFKLNFIHYEKQADERIAQVIEFQGASIENRDILVDLYDYKNGCWYQRTIYKDDPEITYDYEYTRSENKVRVFAMYKNMSLDLANKQAKYPLYDIYFNGDKIIEVIER</sequence>
<proteinExistence type="predicted"/>
<comment type="caution">
    <text evidence="1">The sequence shown here is derived from an EMBL/GenBank/DDBJ whole genome shotgun (WGS) entry which is preliminary data.</text>
</comment>
<reference evidence="1 2" key="1">
    <citation type="journal article" date="2015" name="Stand. Genomic Sci.">
        <title>Genomic Encyclopedia of Bacterial and Archaeal Type Strains, Phase III: the genomes of soil and plant-associated and newly described type strains.</title>
        <authorList>
            <person name="Whitman W.B."/>
            <person name="Woyke T."/>
            <person name="Klenk H.P."/>
            <person name="Zhou Y."/>
            <person name="Lilburn T.G."/>
            <person name="Beck B.J."/>
            <person name="De Vos P."/>
            <person name="Vandamme P."/>
            <person name="Eisen J.A."/>
            <person name="Garrity G."/>
            <person name="Hugenholtz P."/>
            <person name="Kyrpides N.C."/>
        </authorList>
    </citation>
    <scope>NUCLEOTIDE SEQUENCE [LARGE SCALE GENOMIC DNA]</scope>
    <source>
        <strain evidence="1 2">CGMCC 1.10115</strain>
    </source>
</reference>
<evidence type="ECO:0000313" key="1">
    <source>
        <dbReference type="EMBL" id="TWH76966.1"/>
    </source>
</evidence>
<protein>
    <submittedName>
        <fullName evidence="1">Uncharacterized protein DUF3139</fullName>
    </submittedName>
</protein>
<dbReference type="AlphaFoldDB" id="A0A562J1A3"/>
<organism evidence="1 2">
    <name type="scientific">Cytobacillus oceanisediminis</name>
    <dbReference type="NCBI Taxonomy" id="665099"/>
    <lineage>
        <taxon>Bacteria</taxon>
        <taxon>Bacillati</taxon>
        <taxon>Bacillota</taxon>
        <taxon>Bacilli</taxon>
        <taxon>Bacillales</taxon>
        <taxon>Bacillaceae</taxon>
        <taxon>Cytobacillus</taxon>
    </lineage>
</organism>